<dbReference type="Gene3D" id="3.60.15.10">
    <property type="entry name" value="Ribonuclease Z/Hydroxyacylglutathione hydrolase-like"/>
    <property type="match status" value="1"/>
</dbReference>
<dbReference type="Pfam" id="PF00753">
    <property type="entry name" value="Lactamase_B"/>
    <property type="match status" value="1"/>
</dbReference>
<reference evidence="3" key="1">
    <citation type="submission" date="2016-10" db="EMBL/GenBank/DDBJ databases">
        <authorList>
            <person name="Varghese N."/>
            <person name="Submissions S."/>
        </authorList>
    </citation>
    <scope>NUCLEOTIDE SEQUENCE [LARGE SCALE GENOMIC DNA]</scope>
    <source>
        <strain evidence="3">CGMCC 1.8975</strain>
    </source>
</reference>
<evidence type="ECO:0000313" key="3">
    <source>
        <dbReference type="Proteomes" id="UP000199249"/>
    </source>
</evidence>
<dbReference type="EMBL" id="FNOV01000015">
    <property type="protein sequence ID" value="SDY83322.1"/>
    <property type="molecule type" value="Genomic_DNA"/>
</dbReference>
<dbReference type="PANTHER" id="PTHR30619">
    <property type="entry name" value="DNA INTERNALIZATION/COMPETENCE PROTEIN COMEC/REC2"/>
    <property type="match status" value="1"/>
</dbReference>
<dbReference type="InterPro" id="IPR052159">
    <property type="entry name" value="Competence_DNA_uptake"/>
</dbReference>
<protein>
    <submittedName>
        <fullName evidence="2">Metallo-beta-lactamase superfamily protein</fullName>
    </submittedName>
</protein>
<evidence type="ECO:0000259" key="1">
    <source>
        <dbReference type="Pfam" id="PF00753"/>
    </source>
</evidence>
<feature type="domain" description="Metallo-beta-lactamase" evidence="1">
    <location>
        <begin position="21"/>
        <end position="102"/>
    </location>
</feature>
<dbReference type="SUPFAM" id="SSF56281">
    <property type="entry name" value="Metallo-hydrolase/oxidoreductase"/>
    <property type="match status" value="1"/>
</dbReference>
<sequence length="467" mass="51711">MSILLTAPIGGATVRMYRTGGLGDCFLLAFGRADGVASYVLIDCGVFLGTPNSKERMQEVAEDIKQATGGKLDVIVATHEHWDHLSGFEYAEDIFRTITVGEVWVAWTEDEQNPLARQLQTQRKKKLHALTAAVTRLTAADENRGKELQNILDFNGMAAKGEAKQMDLVRSFSETVRYCRPGQAPLQVPEVAGLKVFVLGPPEDSKLIKQSRPRKGDIYTVASNSAELSLEMESSFYAAVEGLETAATEMPFNASFGARIAEAVASTEYNAFFDKYYGADSDKAGMWRRIDTDWLLAAEQLALKLDSNTNNTSLALAFELGNGDVLLFPGDAQVGNWRSWHQVSWDKLAPPIKGPELLNRTVLYKVGHHASENATLSSLGLELMESEKLVALIPVDAEQARKKSWNMPYLPLYERLLLKTKGRILRSDQELPTKPADVPGHLWQDFEKSTSQDESGRALWVQIEVNT</sequence>
<dbReference type="AlphaFoldDB" id="A0A1H3N365"/>
<dbReference type="InterPro" id="IPR036866">
    <property type="entry name" value="RibonucZ/Hydroxyglut_hydro"/>
</dbReference>
<dbReference type="PANTHER" id="PTHR30619:SF1">
    <property type="entry name" value="RECOMBINATION PROTEIN 2"/>
    <property type="match status" value="1"/>
</dbReference>
<dbReference type="Proteomes" id="UP000199249">
    <property type="component" value="Unassembled WGS sequence"/>
</dbReference>
<keyword evidence="3" id="KW-1185">Reference proteome</keyword>
<proteinExistence type="predicted"/>
<dbReference type="STRING" id="651662.SAMN04488069_11519"/>
<accession>A0A1H3N365</accession>
<organism evidence="2 3">
    <name type="scientific">Hymenobacter psychrophilus</name>
    <dbReference type="NCBI Taxonomy" id="651662"/>
    <lineage>
        <taxon>Bacteria</taxon>
        <taxon>Pseudomonadati</taxon>
        <taxon>Bacteroidota</taxon>
        <taxon>Cytophagia</taxon>
        <taxon>Cytophagales</taxon>
        <taxon>Hymenobacteraceae</taxon>
        <taxon>Hymenobacter</taxon>
    </lineage>
</organism>
<dbReference type="OrthoDB" id="418728at2"/>
<name>A0A1H3N365_9BACT</name>
<evidence type="ECO:0000313" key="2">
    <source>
        <dbReference type="EMBL" id="SDY83322.1"/>
    </source>
</evidence>
<gene>
    <name evidence="2" type="ORF">SAMN04488069_11519</name>
</gene>
<dbReference type="InterPro" id="IPR001279">
    <property type="entry name" value="Metallo-B-lactamas"/>
</dbReference>
<dbReference type="RefSeq" id="WP_139255308.1">
    <property type="nucleotide sequence ID" value="NZ_FNOV01000015.1"/>
</dbReference>